<keyword evidence="2" id="KW-0732">Signal</keyword>
<evidence type="ECO:0000259" key="3">
    <source>
        <dbReference type="Pfam" id="PF22974"/>
    </source>
</evidence>
<comment type="caution">
    <text evidence="5">The sequence shown here is derived from an EMBL/GenBank/DDBJ whole genome shotgun (WGS) entry which is preliminary data.</text>
</comment>
<dbReference type="Pfam" id="PF23865">
    <property type="entry name" value="DUF7223"/>
    <property type="match status" value="1"/>
</dbReference>
<gene>
    <name evidence="5" type="ORF">BO83DRAFT_14326</name>
</gene>
<dbReference type="OrthoDB" id="160645at2759"/>
<feature type="chain" id="PRO_5016447561" evidence="2">
    <location>
        <begin position="25"/>
        <end position="625"/>
    </location>
</feature>
<organism evidence="5 6">
    <name type="scientific">Aspergillus eucalypticola (strain CBS 122712 / IBT 29274)</name>
    <dbReference type="NCBI Taxonomy" id="1448314"/>
    <lineage>
        <taxon>Eukaryota</taxon>
        <taxon>Fungi</taxon>
        <taxon>Dikarya</taxon>
        <taxon>Ascomycota</taxon>
        <taxon>Pezizomycotina</taxon>
        <taxon>Eurotiomycetes</taxon>
        <taxon>Eurotiomycetidae</taxon>
        <taxon>Eurotiales</taxon>
        <taxon>Aspergillaceae</taxon>
        <taxon>Aspergillus</taxon>
        <taxon>Aspergillus subgen. Circumdati</taxon>
    </lineage>
</organism>
<protein>
    <submittedName>
        <fullName evidence="5">Uncharacterized protein</fullName>
    </submittedName>
</protein>
<evidence type="ECO:0000256" key="2">
    <source>
        <dbReference type="SAM" id="SignalP"/>
    </source>
</evidence>
<feature type="signal peptide" evidence="2">
    <location>
        <begin position="1"/>
        <end position="24"/>
    </location>
</feature>
<dbReference type="VEuPathDB" id="FungiDB:BO83DRAFT_14326"/>
<dbReference type="Pfam" id="PF22974">
    <property type="entry name" value="DUF7029"/>
    <property type="match status" value="1"/>
</dbReference>
<dbReference type="AlphaFoldDB" id="A0A317VMH8"/>
<accession>A0A317VMH8</accession>
<reference evidence="5" key="1">
    <citation type="submission" date="2016-12" db="EMBL/GenBank/DDBJ databases">
        <title>The genomes of Aspergillus section Nigri reveals drivers in fungal speciation.</title>
        <authorList>
            <consortium name="DOE Joint Genome Institute"/>
            <person name="Vesth T.C."/>
            <person name="Nybo J."/>
            <person name="Theobald S."/>
            <person name="Brandl J."/>
            <person name="Frisvad J.C."/>
            <person name="Nielsen K.F."/>
            <person name="Lyhne E.K."/>
            <person name="Kogle M.E."/>
            <person name="Kuo A."/>
            <person name="Riley R."/>
            <person name="Clum A."/>
            <person name="Nolan M."/>
            <person name="Lipzen A."/>
            <person name="Salamov A."/>
            <person name="Henrissat B."/>
            <person name="Wiebenga A."/>
            <person name="De vries R.P."/>
            <person name="Grigoriev I.V."/>
            <person name="Mortensen U.H."/>
            <person name="Andersen M.R."/>
            <person name="Baker S.E."/>
        </authorList>
    </citation>
    <scope>NUCLEOTIDE SEQUENCE</scope>
    <source>
        <strain evidence="5">CBS 122712</strain>
    </source>
</reference>
<evidence type="ECO:0000313" key="6">
    <source>
        <dbReference type="Proteomes" id="UP000246171"/>
    </source>
</evidence>
<dbReference type="EMBL" id="MSFU01000010">
    <property type="protein sequence ID" value="PWY74749.1"/>
    <property type="molecule type" value="Genomic_DNA"/>
</dbReference>
<dbReference type="RefSeq" id="XP_025388844.1">
    <property type="nucleotide sequence ID" value="XM_025526181.1"/>
</dbReference>
<feature type="domain" description="DUF7223" evidence="4">
    <location>
        <begin position="218"/>
        <end position="490"/>
    </location>
</feature>
<evidence type="ECO:0000313" key="5">
    <source>
        <dbReference type="EMBL" id="PWY74749.1"/>
    </source>
</evidence>
<feature type="compositionally biased region" description="Low complexity" evidence="1">
    <location>
        <begin position="574"/>
        <end position="611"/>
    </location>
</feature>
<dbReference type="GeneID" id="37048143"/>
<feature type="domain" description="DUF7029" evidence="3">
    <location>
        <begin position="84"/>
        <end position="181"/>
    </location>
</feature>
<proteinExistence type="predicted"/>
<dbReference type="InterPro" id="IPR055647">
    <property type="entry name" value="DUF7223"/>
</dbReference>
<name>A0A317VMH8_ASPEC</name>
<keyword evidence="6" id="KW-1185">Reference proteome</keyword>
<feature type="region of interest" description="Disordered" evidence="1">
    <location>
        <begin position="500"/>
        <end position="625"/>
    </location>
</feature>
<evidence type="ECO:0000256" key="1">
    <source>
        <dbReference type="SAM" id="MobiDB-lite"/>
    </source>
</evidence>
<dbReference type="InterPro" id="IPR054293">
    <property type="entry name" value="DUF7029"/>
</dbReference>
<feature type="compositionally biased region" description="Basic residues" evidence="1">
    <location>
        <begin position="612"/>
        <end position="625"/>
    </location>
</feature>
<sequence length="625" mass="66001">MVNPLHNGVATGLLASFLIQQGLALELTAFNPSTTTNTQVKVAAAGTEVQTQDYSSVDLRTSHSFYWGASSGGGSTLGNLTLVDESILPMESFSDMLENIQCTNSSITLGFSDTDAFSYAKNSWTWVNKAANNSFLMVAGVQQCSWNTQRVPFVITAANFQDNSTVRLAGKSATWDDVLRNHEITIGKAPSDMAVELTKRGITSGTKSGSISIDKTASDKSVKIFSKDDLTLSAECKSCGTSGEFDVEFKYKVKPSGSGFLSEIGSAFSGDWDVETAELTLTPKDVELDITPALDLSGNLTKSYSDEAQIAALTLEGIKIPDVFTLDVQLAFDIGASAGPVNGDASISYPMKISLDNDAEAVLDIANKKVTHKDWTPTITTSGVQLDAEIDATLEAYVKASLELVLSVGRKWGYEAGIYLKPYLAVDFTAEASTSGTCSDTSKNYHYAIEVEPYAGIELGAEVAKVSDEGNPIADATLASFTKSMSSTCIGFDSITSTKTATSTKTKSTDESSSDDETSTKSKSKSKSKSSTKSSTKSSSKSASKSASKTKSHPNSASASATPTGHSSTHKHTSSSTKSSETSKSTITSYPKTTSAKATSSHAAASSSAHSVHNHGRSFRQHGRI</sequence>
<dbReference type="Proteomes" id="UP000246171">
    <property type="component" value="Unassembled WGS sequence"/>
</dbReference>
<evidence type="ECO:0000259" key="4">
    <source>
        <dbReference type="Pfam" id="PF23865"/>
    </source>
</evidence>
<feature type="compositionally biased region" description="Low complexity" evidence="1">
    <location>
        <begin position="531"/>
        <end position="549"/>
    </location>
</feature>